<reference evidence="3" key="1">
    <citation type="submission" date="2017-08" db="EMBL/GenBank/DDBJ databases">
        <authorList>
            <person name="Alvarez-Ponce D."/>
            <person name="Weitzman C.L."/>
            <person name="Tillett R.L."/>
            <person name="Sandmeier F.C."/>
            <person name="Tracy C.R."/>
        </authorList>
    </citation>
    <scope>NUCLEOTIDE SEQUENCE [LARGE SCALE GENOMIC DNA]</scope>
    <source>
        <strain evidence="3">723</strain>
    </source>
</reference>
<evidence type="ECO:0000313" key="2">
    <source>
        <dbReference type="EMBL" id="PAK21053.1"/>
    </source>
</evidence>
<accession>A0A269THU5</accession>
<protein>
    <submittedName>
        <fullName evidence="2">Uncharacterized protein</fullName>
    </submittedName>
</protein>
<keyword evidence="1" id="KW-0472">Membrane</keyword>
<dbReference type="Proteomes" id="UP000216943">
    <property type="component" value="Unassembled WGS sequence"/>
</dbReference>
<evidence type="ECO:0000256" key="1">
    <source>
        <dbReference type="SAM" id="Phobius"/>
    </source>
</evidence>
<name>A0A269THU5_9BACT</name>
<gene>
    <name evidence="2" type="ORF">CJJ23_03950</name>
</gene>
<evidence type="ECO:0000313" key="3">
    <source>
        <dbReference type="Proteomes" id="UP000216943"/>
    </source>
</evidence>
<keyword evidence="1" id="KW-0812">Transmembrane</keyword>
<sequence length="92" mass="10191">MKGLAKVFIVIGTIFTFWTIIPIFTAHLAMKKLRTATDKNDLTVAAILAMFFNSILGGIFMLFVSNKELAENANRNIPSKAQEVEVEVESAE</sequence>
<organism evidence="2 3">
    <name type="scientific">Mycoplasmopsis agassizii</name>
    <dbReference type="NCBI Taxonomy" id="33922"/>
    <lineage>
        <taxon>Bacteria</taxon>
        <taxon>Bacillati</taxon>
        <taxon>Mycoplasmatota</taxon>
        <taxon>Mycoplasmoidales</taxon>
        <taxon>Metamycoplasmataceae</taxon>
        <taxon>Mycoplasmopsis</taxon>
    </lineage>
</organism>
<proteinExistence type="predicted"/>
<dbReference type="OrthoDB" id="9954891at2"/>
<comment type="caution">
    <text evidence="2">The sequence shown here is derived from an EMBL/GenBank/DDBJ whole genome shotgun (WGS) entry which is preliminary data.</text>
</comment>
<dbReference type="EMBL" id="NQNY01000014">
    <property type="protein sequence ID" value="PAK21053.1"/>
    <property type="molecule type" value="Genomic_DNA"/>
</dbReference>
<feature type="transmembrane region" description="Helical" evidence="1">
    <location>
        <begin position="7"/>
        <end position="30"/>
    </location>
</feature>
<dbReference type="AlphaFoldDB" id="A0A269THU5"/>
<dbReference type="RefSeq" id="WP_095335057.1">
    <property type="nucleotide sequence ID" value="NZ_NQNY01000014.1"/>
</dbReference>
<keyword evidence="1" id="KW-1133">Transmembrane helix</keyword>
<feature type="transmembrane region" description="Helical" evidence="1">
    <location>
        <begin position="42"/>
        <end position="64"/>
    </location>
</feature>